<proteinExistence type="predicted"/>
<evidence type="ECO:0000313" key="2">
    <source>
        <dbReference type="Proteomes" id="UP001152531"/>
    </source>
</evidence>
<name>A0ACA9Y0Q4_9ASCO</name>
<gene>
    <name evidence="1" type="ORF">CLIB1444_01S08548</name>
</gene>
<accession>A0ACA9Y0Q4</accession>
<dbReference type="EMBL" id="CALSDN010000001">
    <property type="protein sequence ID" value="CAH6718519.1"/>
    <property type="molecule type" value="Genomic_DNA"/>
</dbReference>
<sequence>MFEDDFKKHLETLTSDSQSIINKLTDISRENPDKSDVIVKLIEERITKSPPKFKILAFYLIDSILKFVGNPFNSLFEHNLLKIFKSIYSLIPEKRQTLIETFKTWKFSEKNNGLKILNDNLINEIEDFIIKVTGSKSPRLNNVVVENPIVHKPKEIIEVEDHQNDLPHVKLPDDLTPEHFLRECNLLLQDIIRINNSIMGYQDTKFYKTNMKIRNDLIASINLIHDSLLNDSRSNFQFKIQIYHSKFIKIRSILYKQSIKQNLYLQRKYRPNLIPNLNFITTINKPLDLIENDSNLTLWVKEFGLPFKNEKLFKKDMNKPAKINEILHNDKQDILPNFNPLGLDDSIFNDQNDNFPKSRDRAPPVKSIIKRKLDHESNSIKKVRFSS</sequence>
<keyword evidence="2" id="KW-1185">Reference proteome</keyword>
<comment type="caution">
    <text evidence="1">The sequence shown here is derived from an EMBL/GenBank/DDBJ whole genome shotgun (WGS) entry which is preliminary data.</text>
</comment>
<evidence type="ECO:0000313" key="1">
    <source>
        <dbReference type="EMBL" id="CAH6718519.1"/>
    </source>
</evidence>
<dbReference type="Proteomes" id="UP001152531">
    <property type="component" value="Unassembled WGS sequence"/>
</dbReference>
<protein>
    <submittedName>
        <fullName evidence="1">Uncharacterized protein</fullName>
    </submittedName>
</protein>
<reference evidence="1" key="1">
    <citation type="submission" date="2022-06" db="EMBL/GenBank/DDBJ databases">
        <authorList>
            <person name="Legras J.-L."/>
            <person name="Devillers H."/>
            <person name="Grondin C."/>
        </authorList>
    </citation>
    <scope>NUCLEOTIDE SEQUENCE</scope>
    <source>
        <strain evidence="1">CLIB 1444</strain>
    </source>
</reference>
<organism evidence="1 2">
    <name type="scientific">[Candida] jaroonii</name>
    <dbReference type="NCBI Taxonomy" id="467808"/>
    <lineage>
        <taxon>Eukaryota</taxon>
        <taxon>Fungi</taxon>
        <taxon>Dikarya</taxon>
        <taxon>Ascomycota</taxon>
        <taxon>Saccharomycotina</taxon>
        <taxon>Pichiomycetes</taxon>
        <taxon>Debaryomycetaceae</taxon>
        <taxon>Yamadazyma</taxon>
    </lineage>
</organism>